<keyword evidence="2" id="KW-1185">Reference proteome</keyword>
<organism evidence="1 2">
    <name type="scientific">Candidatus Rickettsiella viridis</name>
    <dbReference type="NCBI Taxonomy" id="676208"/>
    <lineage>
        <taxon>Bacteria</taxon>
        <taxon>Pseudomonadati</taxon>
        <taxon>Pseudomonadota</taxon>
        <taxon>Gammaproteobacteria</taxon>
        <taxon>Legionellales</taxon>
        <taxon>Coxiellaceae</taxon>
        <taxon>Rickettsiella</taxon>
    </lineage>
</organism>
<gene>
    <name evidence="1" type="ORF">RVIR1_00170</name>
</gene>
<dbReference type="AlphaFoldDB" id="A0A2Z5USV8"/>
<dbReference type="InterPro" id="IPR021266">
    <property type="entry name" value="Kdo_hydroxlase"/>
</dbReference>
<sequence>MLYCPQLSFKLHPEEQPLFIPYCTGKKTKNISFNPNTDTLRGIRTNQKHQLQLKVMLMRFSQHATCFIKALLPHYATTLNIGRTSYRPVQIKNRKTSPRKDDSRLHVDAFPASPNQGKRILRLFCNINPYGEHRVWRIGEPFSSVAQQFLPKISKPLPGSAKFLYWAGITKSIRSYYDHIMLQIHDRMKLDIDYQKRVEYTELRFPPGSSWIVSTDQVSHAAISGQYILEQTFYLPVTAMKNPETAPLHILENLIGHRLI</sequence>
<accession>A0A2Z5USV8</accession>
<dbReference type="Proteomes" id="UP000282483">
    <property type="component" value="Chromosome"/>
</dbReference>
<dbReference type="EMBL" id="AP018005">
    <property type="protein sequence ID" value="BBB14559.1"/>
    <property type="molecule type" value="Genomic_DNA"/>
</dbReference>
<reference evidence="1 2" key="1">
    <citation type="submission" date="2017-03" db="EMBL/GenBank/DDBJ databases">
        <title>The genome sequence of Candidatus Rickettsiella viridis.</title>
        <authorList>
            <person name="Nikoh N."/>
            <person name="Tsuchida T."/>
            <person name="Yamaguchi K."/>
            <person name="Maeda T."/>
            <person name="Shigenobu S."/>
            <person name="Fukatsu T."/>
        </authorList>
    </citation>
    <scope>NUCLEOTIDE SEQUENCE [LARGE SCALE GENOMIC DNA]</scope>
    <source>
        <strain evidence="1 2">Ap-RA04</strain>
    </source>
</reference>
<proteinExistence type="predicted"/>
<name>A0A2Z5USV8_9COXI</name>
<dbReference type="Pfam" id="PF11004">
    <property type="entry name" value="Kdo_hydroxy"/>
    <property type="match status" value="1"/>
</dbReference>
<evidence type="ECO:0000313" key="1">
    <source>
        <dbReference type="EMBL" id="BBB14559.1"/>
    </source>
</evidence>
<dbReference type="KEGG" id="rvi:RVIR1_00170"/>
<evidence type="ECO:0000313" key="2">
    <source>
        <dbReference type="Proteomes" id="UP000282483"/>
    </source>
</evidence>
<protein>
    <recommendedName>
        <fullName evidence="3">3-deoxy-D-manno-oct-2-ulosonic acid (Kdo) hydroxylase</fullName>
    </recommendedName>
</protein>
<dbReference type="OrthoDB" id="21302at2"/>
<evidence type="ECO:0008006" key="3">
    <source>
        <dbReference type="Google" id="ProtNLM"/>
    </source>
</evidence>